<name>A0A2V1CZ84_9PLEO</name>
<evidence type="ECO:0000313" key="3">
    <source>
        <dbReference type="EMBL" id="PVH91070.1"/>
    </source>
</evidence>
<gene>
    <name evidence="3" type="ORF">DM02DRAFT_620715</name>
</gene>
<keyword evidence="3" id="KW-0808">Transferase</keyword>
<feature type="domain" description="DJ-1/PfpI" evidence="2">
    <location>
        <begin position="47"/>
        <end position="211"/>
    </location>
</feature>
<organism evidence="3 4">
    <name type="scientific">Periconia macrospinosa</name>
    <dbReference type="NCBI Taxonomy" id="97972"/>
    <lineage>
        <taxon>Eukaryota</taxon>
        <taxon>Fungi</taxon>
        <taxon>Dikarya</taxon>
        <taxon>Ascomycota</taxon>
        <taxon>Pezizomycotina</taxon>
        <taxon>Dothideomycetes</taxon>
        <taxon>Pleosporomycetidae</taxon>
        <taxon>Pleosporales</taxon>
        <taxon>Massarineae</taxon>
        <taxon>Periconiaceae</taxon>
        <taxon>Periconia</taxon>
    </lineage>
</organism>
<keyword evidence="4" id="KW-1185">Reference proteome</keyword>
<dbReference type="OrthoDB" id="543156at2759"/>
<dbReference type="STRING" id="97972.A0A2V1CZ84"/>
<sequence>MQSNWKNAFVVSLFTFRAVVKGQFNGMAAEEWHQYNANRTLSLGYIVYPGFTPLDIFGPIDFLQRVSNDYNITLSTISKTAGPVSSKNPTAKSFGYPVLATHGVDDAPPIDLLFVPGGIGLRGETWMFDFISKRFDEVDIVASVCSGASHLAMSGVLDNKRATNNKRNWAGATLNGTNVTWVPTARYVQDGKIWTSSGVAAGMDMTYALLKWMYGSDKIDARINEAEYSPHMDPNWDPYSKIFNVPGATFSGSTKDLVGPIGYD</sequence>
<dbReference type="PANTHER" id="PTHR43130:SF15">
    <property type="entry name" value="THIJ_PFPI FAMILY PROTEIN (AFU_ORTHOLOGUE AFUA_5G14240)"/>
    <property type="match status" value="1"/>
</dbReference>
<dbReference type="Gene3D" id="3.40.50.880">
    <property type="match status" value="1"/>
</dbReference>
<dbReference type="InterPro" id="IPR052158">
    <property type="entry name" value="INH-QAR"/>
</dbReference>
<dbReference type="SUPFAM" id="SSF52317">
    <property type="entry name" value="Class I glutamine amidotransferase-like"/>
    <property type="match status" value="1"/>
</dbReference>
<dbReference type="GO" id="GO:0016740">
    <property type="term" value="F:transferase activity"/>
    <property type="evidence" value="ECO:0007669"/>
    <property type="project" value="UniProtKB-KW"/>
</dbReference>
<proteinExistence type="predicted"/>
<feature type="signal peptide" evidence="1">
    <location>
        <begin position="1"/>
        <end position="22"/>
    </location>
</feature>
<dbReference type="CDD" id="cd03139">
    <property type="entry name" value="GATase1_PfpI_2"/>
    <property type="match status" value="1"/>
</dbReference>
<dbReference type="AlphaFoldDB" id="A0A2V1CZ84"/>
<dbReference type="InterPro" id="IPR002818">
    <property type="entry name" value="DJ-1/PfpI"/>
</dbReference>
<dbReference type="InterPro" id="IPR029062">
    <property type="entry name" value="Class_I_gatase-like"/>
</dbReference>
<protein>
    <submittedName>
        <fullName evidence="3">Class I glutamine amidotransferase-like protein</fullName>
    </submittedName>
</protein>
<dbReference type="EMBL" id="KZ805973">
    <property type="protein sequence ID" value="PVH91070.1"/>
    <property type="molecule type" value="Genomic_DNA"/>
</dbReference>
<reference evidence="3 4" key="1">
    <citation type="journal article" date="2018" name="Sci. Rep.">
        <title>Comparative genomics provides insights into the lifestyle and reveals functional heterogeneity of dark septate endophytic fungi.</title>
        <authorList>
            <person name="Knapp D.G."/>
            <person name="Nemeth J.B."/>
            <person name="Barry K."/>
            <person name="Hainaut M."/>
            <person name="Henrissat B."/>
            <person name="Johnson J."/>
            <person name="Kuo A."/>
            <person name="Lim J.H.P."/>
            <person name="Lipzen A."/>
            <person name="Nolan M."/>
            <person name="Ohm R.A."/>
            <person name="Tamas L."/>
            <person name="Grigoriev I.V."/>
            <person name="Spatafora J.W."/>
            <person name="Nagy L.G."/>
            <person name="Kovacs G.M."/>
        </authorList>
    </citation>
    <scope>NUCLEOTIDE SEQUENCE [LARGE SCALE GENOMIC DNA]</scope>
    <source>
        <strain evidence="3 4">DSE2036</strain>
    </source>
</reference>
<dbReference type="Pfam" id="PF01965">
    <property type="entry name" value="DJ-1_PfpI"/>
    <property type="match status" value="1"/>
</dbReference>
<evidence type="ECO:0000313" key="4">
    <source>
        <dbReference type="Proteomes" id="UP000244855"/>
    </source>
</evidence>
<evidence type="ECO:0000259" key="2">
    <source>
        <dbReference type="Pfam" id="PF01965"/>
    </source>
</evidence>
<accession>A0A2V1CZ84</accession>
<feature type="chain" id="PRO_5016047364" evidence="1">
    <location>
        <begin position="23"/>
        <end position="264"/>
    </location>
</feature>
<evidence type="ECO:0000256" key="1">
    <source>
        <dbReference type="SAM" id="SignalP"/>
    </source>
</evidence>
<keyword evidence="3" id="KW-0315">Glutamine amidotransferase</keyword>
<keyword evidence="1" id="KW-0732">Signal</keyword>
<dbReference type="Proteomes" id="UP000244855">
    <property type="component" value="Unassembled WGS sequence"/>
</dbReference>
<dbReference type="PANTHER" id="PTHR43130">
    <property type="entry name" value="ARAC-FAMILY TRANSCRIPTIONAL REGULATOR"/>
    <property type="match status" value="1"/>
</dbReference>